<protein>
    <submittedName>
        <fullName evidence="1">Uncharacterized protein</fullName>
    </submittedName>
</protein>
<proteinExistence type="predicted"/>
<dbReference type="KEGG" id="fbm:MQE35_15900"/>
<sequence length="188" mass="21805">MILQYYSSRKYIGILSFLLLIPSLIFSNHKIIKNDDVVILSYNEKKTDKLCGKSHFYMTDVNIELDSEGYLSVSLTQFSKTNEGFITHMAIEMLDGKGRVLTTYETPTLVLESGEKNKISKQHYFTENLQHQFIPEEFKIFIEAVKEMRVVYKGCNQPNTTAEVDLLKRKLPREIVEEFIHQTPLVSD</sequence>
<dbReference type="EMBL" id="CP094358">
    <property type="protein sequence ID" value="UOB17207.1"/>
    <property type="molecule type" value="Genomic_DNA"/>
</dbReference>
<organism evidence="1 2">
    <name type="scientific">Abyssalbus ytuae</name>
    <dbReference type="NCBI Taxonomy" id="2926907"/>
    <lineage>
        <taxon>Bacteria</taxon>
        <taxon>Pseudomonadati</taxon>
        <taxon>Bacteroidota</taxon>
        <taxon>Flavobacteriia</taxon>
        <taxon>Flavobacteriales</taxon>
        <taxon>Flavobacteriaceae</taxon>
        <taxon>Abyssalbus</taxon>
    </lineage>
</organism>
<name>A0A9E6ZK87_9FLAO</name>
<evidence type="ECO:0000313" key="1">
    <source>
        <dbReference type="EMBL" id="UOB17207.1"/>
    </source>
</evidence>
<evidence type="ECO:0000313" key="2">
    <source>
        <dbReference type="Proteomes" id="UP000831290"/>
    </source>
</evidence>
<dbReference type="RefSeq" id="WP_255842499.1">
    <property type="nucleotide sequence ID" value="NZ_CP094358.1"/>
</dbReference>
<keyword evidence="2" id="KW-1185">Reference proteome</keyword>
<gene>
    <name evidence="1" type="ORF">MQE35_15900</name>
</gene>
<reference evidence="1" key="1">
    <citation type="submission" date="2022-03" db="EMBL/GenBank/DDBJ databases">
        <title>Description of Abyssus ytuae gen. nov., sp. nov., a novel member of the family Flavobacteriaceae isolated from the sediment of Mariana Trench.</title>
        <authorList>
            <person name="Zhang J."/>
            <person name="Xu X."/>
        </authorList>
    </citation>
    <scope>NUCLEOTIDE SEQUENCE</scope>
    <source>
        <strain evidence="1">MT3330</strain>
    </source>
</reference>
<dbReference type="AlphaFoldDB" id="A0A9E6ZK87"/>
<dbReference type="Proteomes" id="UP000831290">
    <property type="component" value="Chromosome"/>
</dbReference>
<accession>A0A9E6ZK87</accession>